<protein>
    <submittedName>
        <fullName evidence="1">Uncharacterized protein</fullName>
    </submittedName>
</protein>
<sequence length="39" mass="4501">MPRYLFDLKQQFLQGSAKFFSVGGNLNTCQNDFPKTLVF</sequence>
<gene>
    <name evidence="1" type="ORF">SDC9_196402</name>
</gene>
<accession>A0A645ICD8</accession>
<reference evidence="1" key="1">
    <citation type="submission" date="2019-08" db="EMBL/GenBank/DDBJ databases">
        <authorList>
            <person name="Kucharzyk K."/>
            <person name="Murdoch R.W."/>
            <person name="Higgins S."/>
            <person name="Loffler F."/>
        </authorList>
    </citation>
    <scope>NUCLEOTIDE SEQUENCE</scope>
</reference>
<comment type="caution">
    <text evidence="1">The sequence shown here is derived from an EMBL/GenBank/DDBJ whole genome shotgun (WGS) entry which is preliminary data.</text>
</comment>
<proteinExistence type="predicted"/>
<dbReference type="EMBL" id="VSSQ01111423">
    <property type="protein sequence ID" value="MPN48790.1"/>
    <property type="molecule type" value="Genomic_DNA"/>
</dbReference>
<name>A0A645ICD8_9ZZZZ</name>
<evidence type="ECO:0000313" key="1">
    <source>
        <dbReference type="EMBL" id="MPN48790.1"/>
    </source>
</evidence>
<dbReference type="AlphaFoldDB" id="A0A645ICD8"/>
<organism evidence="1">
    <name type="scientific">bioreactor metagenome</name>
    <dbReference type="NCBI Taxonomy" id="1076179"/>
    <lineage>
        <taxon>unclassified sequences</taxon>
        <taxon>metagenomes</taxon>
        <taxon>ecological metagenomes</taxon>
    </lineage>
</organism>